<dbReference type="EMBL" id="FNSO01000004">
    <property type="protein sequence ID" value="SED54233.1"/>
    <property type="molecule type" value="Genomic_DNA"/>
</dbReference>
<protein>
    <submittedName>
        <fullName evidence="2">Uncharacterized protein</fullName>
    </submittedName>
</protein>
<feature type="chain" id="PRO_5039180140" evidence="1">
    <location>
        <begin position="31"/>
        <end position="116"/>
    </location>
</feature>
<dbReference type="AlphaFoldDB" id="A0A1H5BHZ0"/>
<evidence type="ECO:0000313" key="2">
    <source>
        <dbReference type="EMBL" id="SED54233.1"/>
    </source>
</evidence>
<organism evidence="2 3">
    <name type="scientific">Amycolatopsis tolypomycina</name>
    <dbReference type="NCBI Taxonomy" id="208445"/>
    <lineage>
        <taxon>Bacteria</taxon>
        <taxon>Bacillati</taxon>
        <taxon>Actinomycetota</taxon>
        <taxon>Actinomycetes</taxon>
        <taxon>Pseudonocardiales</taxon>
        <taxon>Pseudonocardiaceae</taxon>
        <taxon>Amycolatopsis</taxon>
    </lineage>
</organism>
<name>A0A1H5BHZ0_9PSEU</name>
<proteinExistence type="predicted"/>
<evidence type="ECO:0000313" key="3">
    <source>
        <dbReference type="Proteomes" id="UP000199622"/>
    </source>
</evidence>
<accession>A0A1H5BHZ0</accession>
<keyword evidence="1" id="KW-0732">Signal</keyword>
<feature type="signal peptide" evidence="1">
    <location>
        <begin position="1"/>
        <end position="30"/>
    </location>
</feature>
<reference evidence="3" key="1">
    <citation type="submission" date="2016-10" db="EMBL/GenBank/DDBJ databases">
        <authorList>
            <person name="Varghese N."/>
            <person name="Submissions S."/>
        </authorList>
    </citation>
    <scope>NUCLEOTIDE SEQUENCE [LARGE SCALE GENOMIC DNA]</scope>
    <source>
        <strain evidence="3">DSM 44544</strain>
    </source>
</reference>
<dbReference type="RefSeq" id="WP_091317517.1">
    <property type="nucleotide sequence ID" value="NZ_FNSO01000004.1"/>
</dbReference>
<evidence type="ECO:0000256" key="1">
    <source>
        <dbReference type="SAM" id="SignalP"/>
    </source>
</evidence>
<dbReference type="Proteomes" id="UP000199622">
    <property type="component" value="Unassembled WGS sequence"/>
</dbReference>
<sequence>MTFKERVSTMGRAAKISFAALALVGGFATAAPATANAAPAAIQSADGVQASWSCTYTLGYYRADAYCNIYSGAIRLRSYCAGYGYIATGYFQNGYVHLSTDCYPYQRTGSWIDSIG</sequence>
<dbReference type="STRING" id="208445.SAMN04489727_8297"/>
<keyword evidence="3" id="KW-1185">Reference proteome</keyword>
<gene>
    <name evidence="2" type="ORF">SAMN04489727_8297</name>
</gene>
<dbReference type="OrthoDB" id="3482644at2"/>